<proteinExistence type="predicted"/>
<reference evidence="3" key="1">
    <citation type="journal article" date="2019" name="Int. J. Syst. Evol. Microbiol.">
        <title>The Global Catalogue of Microorganisms (GCM) 10K type strain sequencing project: providing services to taxonomists for standard genome sequencing and annotation.</title>
        <authorList>
            <consortium name="The Broad Institute Genomics Platform"/>
            <consortium name="The Broad Institute Genome Sequencing Center for Infectious Disease"/>
            <person name="Wu L."/>
            <person name="Ma J."/>
        </authorList>
    </citation>
    <scope>NUCLEOTIDE SEQUENCE [LARGE SCALE GENOMIC DNA]</scope>
    <source>
        <strain evidence="3">JCM 16540</strain>
    </source>
</reference>
<sequence>MQTFLPYADFERSARALDLKRLGKQRVEVIQIVRALTVPGYAWKSHPAVLMWQGYEEALGRYGLVMCEVWVERGFDDTCAGTIVDDLGACGITEIRTEEALREAGAVPPWDVEGDPVLESHRSALVRKDPELYGPLFPEADPAVPYVWPVRSPNVVLAEQRRAENAVRREQRRLVKLAEEAEKARRRRSAAAKRGAKTRAAKKLAEQQRG</sequence>
<organism evidence="2 3">
    <name type="scientific">Microlunatus spumicola</name>
    <dbReference type="NCBI Taxonomy" id="81499"/>
    <lineage>
        <taxon>Bacteria</taxon>
        <taxon>Bacillati</taxon>
        <taxon>Actinomycetota</taxon>
        <taxon>Actinomycetes</taxon>
        <taxon>Propionibacteriales</taxon>
        <taxon>Propionibacteriaceae</taxon>
        <taxon>Microlunatus</taxon>
    </lineage>
</organism>
<name>A0ABP6XQQ9_9ACTN</name>
<feature type="region of interest" description="Disordered" evidence="1">
    <location>
        <begin position="179"/>
        <end position="210"/>
    </location>
</feature>
<dbReference type="InterPro" id="IPR004260">
    <property type="entry name" value="Pyr-dimer_DNA_glycosylase"/>
</dbReference>
<evidence type="ECO:0000256" key="1">
    <source>
        <dbReference type="SAM" id="MobiDB-lite"/>
    </source>
</evidence>
<evidence type="ECO:0000313" key="2">
    <source>
        <dbReference type="EMBL" id="GAA3571080.1"/>
    </source>
</evidence>
<gene>
    <name evidence="2" type="ORF">GCM10022197_29430</name>
</gene>
<dbReference type="NCBIfam" id="NF038085">
    <property type="entry name" value="MSMEG_6728_fam"/>
    <property type="match status" value="1"/>
</dbReference>
<evidence type="ECO:0000313" key="3">
    <source>
        <dbReference type="Proteomes" id="UP001500767"/>
    </source>
</evidence>
<evidence type="ECO:0008006" key="4">
    <source>
        <dbReference type="Google" id="ProtNLM"/>
    </source>
</evidence>
<accession>A0ABP6XQQ9</accession>
<keyword evidence="3" id="KW-1185">Reference proteome</keyword>
<dbReference type="Proteomes" id="UP001500767">
    <property type="component" value="Unassembled WGS sequence"/>
</dbReference>
<feature type="compositionally biased region" description="Basic residues" evidence="1">
    <location>
        <begin position="184"/>
        <end position="202"/>
    </location>
</feature>
<dbReference type="EMBL" id="BAAAYR010000004">
    <property type="protein sequence ID" value="GAA3571080.1"/>
    <property type="molecule type" value="Genomic_DNA"/>
</dbReference>
<protein>
    <recommendedName>
        <fullName evidence="4">Cytoplasmic protein</fullName>
    </recommendedName>
</protein>
<dbReference type="RefSeq" id="WP_204913378.1">
    <property type="nucleotide sequence ID" value="NZ_BAAAYR010000004.1"/>
</dbReference>
<dbReference type="Pfam" id="PF03013">
    <property type="entry name" value="Pyr_excise"/>
    <property type="match status" value="1"/>
</dbReference>
<comment type="caution">
    <text evidence="2">The sequence shown here is derived from an EMBL/GenBank/DDBJ whole genome shotgun (WGS) entry which is preliminary data.</text>
</comment>